<organism evidence="2 3">
    <name type="scientific">Actinomadura bangladeshensis</name>
    <dbReference type="NCBI Taxonomy" id="453573"/>
    <lineage>
        <taxon>Bacteria</taxon>
        <taxon>Bacillati</taxon>
        <taxon>Actinomycetota</taxon>
        <taxon>Actinomycetes</taxon>
        <taxon>Streptosporangiales</taxon>
        <taxon>Thermomonosporaceae</taxon>
        <taxon>Actinomadura</taxon>
    </lineage>
</organism>
<dbReference type="EMBL" id="JAAGLI010000213">
    <property type="protein sequence ID" value="NEA22562.1"/>
    <property type="molecule type" value="Genomic_DNA"/>
</dbReference>
<comment type="caution">
    <text evidence="2">The sequence shown here is derived from an EMBL/GenBank/DDBJ whole genome shotgun (WGS) entry which is preliminary data.</text>
</comment>
<dbReference type="Proteomes" id="UP000475532">
    <property type="component" value="Unassembled WGS sequence"/>
</dbReference>
<dbReference type="RefSeq" id="WP_163053227.1">
    <property type="nucleotide sequence ID" value="NZ_JAAGLI010000093.1"/>
</dbReference>
<accession>A0A6L9QBU2</accession>
<dbReference type="EMBL" id="JAAGLI010000093">
    <property type="protein sequence ID" value="NEA21602.1"/>
    <property type="molecule type" value="Genomic_DNA"/>
</dbReference>
<gene>
    <name evidence="1" type="ORF">G3I70_03680</name>
    <name evidence="2" type="ORF">G3I70_08670</name>
</gene>
<evidence type="ECO:0000313" key="1">
    <source>
        <dbReference type="EMBL" id="NEA21602.1"/>
    </source>
</evidence>
<sequence length="84" mass="9465">MRVKVSFDERALERVVAEKVDELATEYENAVRSLALELKGRPVEEVKPLVRARWSDLGGEISDPELTQVATAISEGATIHFRRE</sequence>
<proteinExistence type="predicted"/>
<dbReference type="AlphaFoldDB" id="A0A6L9QBU2"/>
<evidence type="ECO:0000313" key="2">
    <source>
        <dbReference type="EMBL" id="NEA22562.1"/>
    </source>
</evidence>
<reference evidence="2 3" key="1">
    <citation type="submission" date="2020-01" db="EMBL/GenBank/DDBJ databases">
        <title>Insect and environment-associated Actinomycetes.</title>
        <authorList>
            <person name="Currrie C."/>
            <person name="Chevrette M."/>
            <person name="Carlson C."/>
            <person name="Stubbendieck R."/>
            <person name="Wendt-Pienkowski E."/>
        </authorList>
    </citation>
    <scope>NUCLEOTIDE SEQUENCE [LARGE SCALE GENOMIC DNA]</scope>
    <source>
        <strain evidence="2 3">SID10258</strain>
    </source>
</reference>
<name>A0A6L9QBU2_9ACTN</name>
<evidence type="ECO:0000313" key="3">
    <source>
        <dbReference type="Proteomes" id="UP000475532"/>
    </source>
</evidence>
<protein>
    <submittedName>
        <fullName evidence="2">Uncharacterized protein</fullName>
    </submittedName>
</protein>